<gene>
    <name evidence="1" type="ORF">SEA_DANZINA_20</name>
</gene>
<accession>A0A0K1Y8N8</accession>
<protein>
    <submittedName>
        <fullName evidence="1">Minor tail protein</fullName>
    </submittedName>
</protein>
<name>A0A0K1Y8N8_9CAUD</name>
<evidence type="ECO:0000313" key="2">
    <source>
        <dbReference type="Proteomes" id="UP000225844"/>
    </source>
</evidence>
<dbReference type="EMBL" id="KT124228">
    <property type="protein sequence ID" value="AKY03475.1"/>
    <property type="molecule type" value="Genomic_DNA"/>
</dbReference>
<keyword evidence="2" id="KW-1185">Reference proteome</keyword>
<proteinExistence type="predicted"/>
<organism evidence="1 2">
    <name type="scientific">Streptomyces phage Danzina</name>
    <dbReference type="NCBI Taxonomy" id="1690427"/>
    <lineage>
        <taxon>Viruses</taxon>
        <taxon>Duplodnaviria</taxon>
        <taxon>Heunggongvirae</taxon>
        <taxon>Uroviricota</taxon>
        <taxon>Caudoviricetes</taxon>
        <taxon>Arquatrovirinae</taxon>
        <taxon>Likavirus</taxon>
        <taxon>Likavirus danzina</taxon>
    </lineage>
</organism>
<reference evidence="1 2" key="1">
    <citation type="submission" date="2015-06" db="EMBL/GenBank/DDBJ databases">
        <authorList>
            <person name="Zinanti J.F."/>
            <person name="Ahmed T."/>
            <person name="Alvarez G.E."/>
            <person name="Cox E.C."/>
            <person name="Garcia C."/>
            <person name="Layton S.R."/>
            <person name="Bhuiyan S."/>
            <person name="Donegan-Quick R."/>
            <person name="Benjamin R.C."/>
            <person name="Hughes L.E."/>
            <person name="Bradley K.W."/>
            <person name="Asai D.J."/>
            <person name="Bowman C.A."/>
            <person name="Russell D.A."/>
            <person name="Pope W.H."/>
            <person name="Jacobs-Sera D."/>
            <person name="Hendrix R.W."/>
            <person name="Hatfull G.F."/>
        </authorList>
    </citation>
    <scope>NUCLEOTIDE SEQUENCE [LARGE SCALE GENOMIC DNA]</scope>
</reference>
<evidence type="ECO:0000313" key="1">
    <source>
        <dbReference type="EMBL" id="AKY03475.1"/>
    </source>
</evidence>
<sequence length="285" mass="30743">MAKLRLENSLDSLDLDQVETNGYGVQALTGASGLGLPPVSVQWIEGAGDGAVYRRTRVLPRDIDLPLDIVGRDRADLKNHLSRLSLMLAGPCTLRMIEEDGTDWSTQVVRVGGGEYTYGVDSIGSTDLQTVITLRAGDPYWTSSVITRKQVGGDLTSSPFLTNMVQMQVTASQAIGTILLENTGDAVAYPVWEIFGPGNNFKAVSPSGQMLHWTGSLSAGQRLIIDTRQGTVVDSTGANRYSELAAAPRFWAIDPGISTAEASLLDVTNASKIVCSWRPRKWMVI</sequence>
<dbReference type="Proteomes" id="UP000225844">
    <property type="component" value="Segment"/>
</dbReference>